<evidence type="ECO:0000256" key="1">
    <source>
        <dbReference type="SAM" id="MobiDB-lite"/>
    </source>
</evidence>
<evidence type="ECO:0000313" key="2">
    <source>
        <dbReference type="Proteomes" id="UP000095287"/>
    </source>
</evidence>
<dbReference type="WBParaSite" id="L893_g14514.t2">
    <property type="protein sequence ID" value="L893_g14514.t2"/>
    <property type="gene ID" value="L893_g14514"/>
</dbReference>
<feature type="compositionally biased region" description="Basic and acidic residues" evidence="1">
    <location>
        <begin position="516"/>
        <end position="527"/>
    </location>
</feature>
<dbReference type="AlphaFoldDB" id="A0A1I7YB40"/>
<organism evidence="2 3">
    <name type="scientific">Steinernema glaseri</name>
    <dbReference type="NCBI Taxonomy" id="37863"/>
    <lineage>
        <taxon>Eukaryota</taxon>
        <taxon>Metazoa</taxon>
        <taxon>Ecdysozoa</taxon>
        <taxon>Nematoda</taxon>
        <taxon>Chromadorea</taxon>
        <taxon>Rhabditida</taxon>
        <taxon>Tylenchina</taxon>
        <taxon>Panagrolaimomorpha</taxon>
        <taxon>Strongyloidoidea</taxon>
        <taxon>Steinernematidae</taxon>
        <taxon>Steinernema</taxon>
    </lineage>
</organism>
<dbReference type="Proteomes" id="UP000095287">
    <property type="component" value="Unplaced"/>
</dbReference>
<accession>A0A1I7YB40</accession>
<protein>
    <submittedName>
        <fullName evidence="3">Reverse transcriptase domain-containing protein</fullName>
    </submittedName>
</protein>
<sequence>MPCACMDLCAPIGLHPGAIRVSRTLKTTSCSPSKQIIARGRRGRSKSGENKLVGGERHARNDETCEDDKQHLWETPKADGSGLGAIARGDFAVRNNKAACSPHDDDASDRPFTSINAGYIHKLQGAQKMSFRRSGRKGEAPRRVIDRKWERGDLSEVSEVHHEEEQQSWGPRFSRKVQGRPPSSWRILEKERSQINRFPRMSRDGGVPDCLIVTELPGSTVRYRLAASALISHRRQWSAPTSAEPGYFSPPQETPDEFATHGCPREGVTTREGEARAPCDRSPRALMERFPRNRRIAFTEFQVEWTLAADSGGALRRRVDGVNWPSAARKTHIYGGAPRTGSAGSLLTPKIPVPATFISKVSACSLFTVRGETLRGHSLKVVANTAWSVNQQINYVPEKARKARLDPVDDGDDLCFIDGYLKEELLKAVHHLDQRFSYNLKTQKKASKVLFLRESSRHLVKLPSLQRLYLPRPVHQPIHRNLVFQTLLGKKVFKRTVAQHSSSKNRFLVSPYSDSENPRFRRDVADA</sequence>
<feature type="region of interest" description="Disordered" evidence="1">
    <location>
        <begin position="36"/>
        <end position="65"/>
    </location>
</feature>
<feature type="compositionally biased region" description="Basic and acidic residues" evidence="1">
    <location>
        <begin position="268"/>
        <end position="279"/>
    </location>
</feature>
<keyword evidence="2" id="KW-1185">Reference proteome</keyword>
<feature type="compositionally biased region" description="Basic and acidic residues" evidence="1">
    <location>
        <begin position="46"/>
        <end position="65"/>
    </location>
</feature>
<reference evidence="3" key="1">
    <citation type="submission" date="2016-11" db="UniProtKB">
        <authorList>
            <consortium name="WormBaseParasite"/>
        </authorList>
    </citation>
    <scope>IDENTIFICATION</scope>
</reference>
<evidence type="ECO:0000313" key="3">
    <source>
        <dbReference type="WBParaSite" id="L893_g14514.t2"/>
    </source>
</evidence>
<feature type="region of interest" description="Disordered" evidence="1">
    <location>
        <begin position="508"/>
        <end position="527"/>
    </location>
</feature>
<feature type="region of interest" description="Disordered" evidence="1">
    <location>
        <begin position="240"/>
        <end position="279"/>
    </location>
</feature>
<name>A0A1I7YB40_9BILA</name>
<proteinExistence type="predicted"/>
<feature type="region of interest" description="Disordered" evidence="1">
    <location>
        <begin position="158"/>
        <end position="181"/>
    </location>
</feature>